<evidence type="ECO:0000313" key="3">
    <source>
        <dbReference type="Proteomes" id="UP001203665"/>
    </source>
</evidence>
<name>A0ABT0XMS3_9BACI</name>
<sequence length="45" mass="4844">MKKQIKLSTLTIATFTVLVACNNDEPSASEETNLQSNESEGTTAK</sequence>
<evidence type="ECO:0000313" key="2">
    <source>
        <dbReference type="EMBL" id="MCM2677122.1"/>
    </source>
</evidence>
<protein>
    <submittedName>
        <fullName evidence="2">Uncharacterized protein</fullName>
    </submittedName>
</protein>
<dbReference type="RefSeq" id="WP_251610596.1">
    <property type="nucleotide sequence ID" value="NZ_JAMQJY010000003.1"/>
</dbReference>
<reference evidence="2" key="1">
    <citation type="submission" date="2022-06" db="EMBL/GenBank/DDBJ databases">
        <title>Alkalicoccobacillus porphyridii sp. nov., isolated from a marine red alga, Porphyridium purpureum and reclassification of Shouchella plakortidis and Shouchella gibsonii as Alkalicoccobacillus plakortidis comb. nov. and Alkalicoccobacillus gibsonii comb. nov.</title>
        <authorList>
            <person name="Kim K.H."/>
            <person name="Lee J.K."/>
            <person name="Han D.M."/>
            <person name="Baek J.H."/>
            <person name="Jeon C.O."/>
        </authorList>
    </citation>
    <scope>NUCLEOTIDE SEQUENCE</scope>
    <source>
        <strain evidence="2">DSM 19153</strain>
    </source>
</reference>
<gene>
    <name evidence="2" type="ORF">NDM98_17935</name>
</gene>
<keyword evidence="3" id="KW-1185">Reference proteome</keyword>
<dbReference type="Proteomes" id="UP001203665">
    <property type="component" value="Unassembled WGS sequence"/>
</dbReference>
<dbReference type="PROSITE" id="PS51257">
    <property type="entry name" value="PROKAR_LIPOPROTEIN"/>
    <property type="match status" value="1"/>
</dbReference>
<evidence type="ECO:0000256" key="1">
    <source>
        <dbReference type="SAM" id="MobiDB-lite"/>
    </source>
</evidence>
<comment type="caution">
    <text evidence="2">The sequence shown here is derived from an EMBL/GenBank/DDBJ whole genome shotgun (WGS) entry which is preliminary data.</text>
</comment>
<organism evidence="2 3">
    <name type="scientific">Alkalicoccobacillus plakortidis</name>
    <dbReference type="NCBI Taxonomy" id="444060"/>
    <lineage>
        <taxon>Bacteria</taxon>
        <taxon>Bacillati</taxon>
        <taxon>Bacillota</taxon>
        <taxon>Bacilli</taxon>
        <taxon>Bacillales</taxon>
        <taxon>Bacillaceae</taxon>
        <taxon>Alkalicoccobacillus</taxon>
    </lineage>
</organism>
<accession>A0ABT0XMS3</accession>
<proteinExistence type="predicted"/>
<dbReference type="EMBL" id="JAMQJY010000003">
    <property type="protein sequence ID" value="MCM2677122.1"/>
    <property type="molecule type" value="Genomic_DNA"/>
</dbReference>
<feature type="region of interest" description="Disordered" evidence="1">
    <location>
        <begin position="25"/>
        <end position="45"/>
    </location>
</feature>